<dbReference type="RefSeq" id="WP_138295325.1">
    <property type="nucleotide sequence ID" value="NZ_JACRSO010000001.1"/>
</dbReference>
<reference evidence="1" key="1">
    <citation type="submission" date="2020-08" db="EMBL/GenBank/DDBJ databases">
        <title>Genome public.</title>
        <authorList>
            <person name="Liu C."/>
            <person name="Sun Q."/>
        </authorList>
    </citation>
    <scope>NUCLEOTIDE SEQUENCE</scope>
    <source>
        <strain evidence="1">NSJ-44</strain>
    </source>
</reference>
<gene>
    <name evidence="1" type="ORF">H8699_01670</name>
</gene>
<evidence type="ECO:0000313" key="2">
    <source>
        <dbReference type="Proteomes" id="UP000654279"/>
    </source>
</evidence>
<protein>
    <submittedName>
        <fullName evidence="1">Uncharacterized protein</fullName>
    </submittedName>
</protein>
<sequence>MWMVIHMVQGKAAAQRLMQALTQEGFMVRLHAVYRNREDAQNYFELQVPKAEAQEARAALQDKLF</sequence>
<evidence type="ECO:0000313" key="1">
    <source>
        <dbReference type="EMBL" id="MBC8528148.1"/>
    </source>
</evidence>
<accession>A0A926CYX6</accession>
<dbReference type="AlphaFoldDB" id="A0A926CYX6"/>
<dbReference type="Proteomes" id="UP000654279">
    <property type="component" value="Unassembled WGS sequence"/>
</dbReference>
<comment type="caution">
    <text evidence="1">The sequence shown here is derived from an EMBL/GenBank/DDBJ whole genome shotgun (WGS) entry which is preliminary data.</text>
</comment>
<keyword evidence="2" id="KW-1185">Reference proteome</keyword>
<dbReference type="EMBL" id="JACRSO010000001">
    <property type="protein sequence ID" value="MBC8528148.1"/>
    <property type="molecule type" value="Genomic_DNA"/>
</dbReference>
<proteinExistence type="predicted"/>
<name>A0A926CYX6_9FIRM</name>
<organism evidence="1 2">
    <name type="scientific">Luoshenia tenuis</name>
    <dbReference type="NCBI Taxonomy" id="2763654"/>
    <lineage>
        <taxon>Bacteria</taxon>
        <taxon>Bacillati</taxon>
        <taxon>Bacillota</taxon>
        <taxon>Clostridia</taxon>
        <taxon>Christensenellales</taxon>
        <taxon>Christensenellaceae</taxon>
        <taxon>Luoshenia</taxon>
    </lineage>
</organism>